<evidence type="ECO:0000313" key="3">
    <source>
        <dbReference type="Proteomes" id="UP000478052"/>
    </source>
</evidence>
<accession>A0A6G0ZJU8</accession>
<dbReference type="EMBL" id="VUJU01000369">
    <property type="protein sequence ID" value="KAF0770903.1"/>
    <property type="molecule type" value="Genomic_DNA"/>
</dbReference>
<proteinExistence type="predicted"/>
<evidence type="ECO:0000256" key="1">
    <source>
        <dbReference type="SAM" id="MobiDB-lite"/>
    </source>
</evidence>
<dbReference type="Proteomes" id="UP000478052">
    <property type="component" value="Unassembled WGS sequence"/>
</dbReference>
<comment type="caution">
    <text evidence="2">The sequence shown here is derived from an EMBL/GenBank/DDBJ whole genome shotgun (WGS) entry which is preliminary data.</text>
</comment>
<protein>
    <submittedName>
        <fullName evidence="2">Uncharacterized protein</fullName>
    </submittedName>
</protein>
<keyword evidence="3" id="KW-1185">Reference proteome</keyword>
<dbReference type="OrthoDB" id="6617367at2759"/>
<organism evidence="2 3">
    <name type="scientific">Aphis craccivora</name>
    <name type="common">Cowpea aphid</name>
    <dbReference type="NCBI Taxonomy" id="307492"/>
    <lineage>
        <taxon>Eukaryota</taxon>
        <taxon>Metazoa</taxon>
        <taxon>Ecdysozoa</taxon>
        <taxon>Arthropoda</taxon>
        <taxon>Hexapoda</taxon>
        <taxon>Insecta</taxon>
        <taxon>Pterygota</taxon>
        <taxon>Neoptera</taxon>
        <taxon>Paraneoptera</taxon>
        <taxon>Hemiptera</taxon>
        <taxon>Sternorrhyncha</taxon>
        <taxon>Aphidomorpha</taxon>
        <taxon>Aphidoidea</taxon>
        <taxon>Aphididae</taxon>
        <taxon>Aphidini</taxon>
        <taxon>Aphis</taxon>
        <taxon>Aphis</taxon>
    </lineage>
</organism>
<name>A0A6G0ZJU8_APHCR</name>
<dbReference type="AlphaFoldDB" id="A0A6G0ZJU8"/>
<gene>
    <name evidence="2" type="ORF">FWK35_00012212</name>
</gene>
<evidence type="ECO:0000313" key="2">
    <source>
        <dbReference type="EMBL" id="KAF0770903.1"/>
    </source>
</evidence>
<reference evidence="2 3" key="1">
    <citation type="submission" date="2019-08" db="EMBL/GenBank/DDBJ databases">
        <title>Whole genome of Aphis craccivora.</title>
        <authorList>
            <person name="Voronova N.V."/>
            <person name="Shulinski R.S."/>
            <person name="Bandarenka Y.V."/>
            <person name="Zhorov D.G."/>
            <person name="Warner D."/>
        </authorList>
    </citation>
    <scope>NUCLEOTIDE SEQUENCE [LARGE SCALE GENOMIC DNA]</scope>
    <source>
        <strain evidence="2">180601</strain>
        <tissue evidence="2">Whole Body</tissue>
    </source>
</reference>
<sequence length="75" mass="8673">MDDKKLQKPAAAGIGIGMVADGLPEGCNLPYEWLRLEDPTGPSEHPRGPDFDQDFDRMNQEFRNRIRSRQQEEWD</sequence>
<feature type="region of interest" description="Disordered" evidence="1">
    <location>
        <begin position="37"/>
        <end position="75"/>
    </location>
</feature>